<reference evidence="2" key="1">
    <citation type="submission" date="2022-11" db="UniProtKB">
        <authorList>
            <consortium name="WormBaseParasite"/>
        </authorList>
    </citation>
    <scope>IDENTIFICATION</scope>
</reference>
<sequence>METTEENDEEETTTKGGDELRRLRRLRAVITTKAIADGVGRSAGLVHTLKLLMTGLRTKFYHLELV</sequence>
<organism evidence="1 2">
    <name type="scientific">Romanomermis culicivorax</name>
    <name type="common">Nematode worm</name>
    <dbReference type="NCBI Taxonomy" id="13658"/>
    <lineage>
        <taxon>Eukaryota</taxon>
        <taxon>Metazoa</taxon>
        <taxon>Ecdysozoa</taxon>
        <taxon>Nematoda</taxon>
        <taxon>Enoplea</taxon>
        <taxon>Dorylaimia</taxon>
        <taxon>Mermithida</taxon>
        <taxon>Mermithoidea</taxon>
        <taxon>Mermithidae</taxon>
        <taxon>Romanomermis</taxon>
    </lineage>
</organism>
<evidence type="ECO:0000313" key="2">
    <source>
        <dbReference type="WBParaSite" id="nRc.2.0.1.t07386-RA"/>
    </source>
</evidence>
<evidence type="ECO:0000313" key="1">
    <source>
        <dbReference type="Proteomes" id="UP000887565"/>
    </source>
</evidence>
<keyword evidence="1" id="KW-1185">Reference proteome</keyword>
<name>A0A915HZV2_ROMCU</name>
<dbReference type="Proteomes" id="UP000887565">
    <property type="component" value="Unplaced"/>
</dbReference>
<accession>A0A915HZV2</accession>
<proteinExistence type="predicted"/>
<dbReference type="AlphaFoldDB" id="A0A915HZV2"/>
<dbReference type="WBParaSite" id="nRc.2.0.1.t07386-RA">
    <property type="protein sequence ID" value="nRc.2.0.1.t07386-RA"/>
    <property type="gene ID" value="nRc.2.0.1.g07386"/>
</dbReference>
<protein>
    <submittedName>
        <fullName evidence="2">Uncharacterized protein</fullName>
    </submittedName>
</protein>